<gene>
    <name evidence="3" type="ORF">GCM10009836_35440</name>
</gene>
<dbReference type="Gene3D" id="3.90.76.10">
    <property type="entry name" value="Dipeptide-binding Protein, Domain 1"/>
    <property type="match status" value="1"/>
</dbReference>
<feature type="signal peptide" evidence="1">
    <location>
        <begin position="1"/>
        <end position="18"/>
    </location>
</feature>
<feature type="domain" description="Solute-binding protein family 5" evidence="2">
    <location>
        <begin position="82"/>
        <end position="448"/>
    </location>
</feature>
<dbReference type="Gene3D" id="3.10.105.10">
    <property type="entry name" value="Dipeptide-binding Protein, Domain 3"/>
    <property type="match status" value="1"/>
</dbReference>
<feature type="chain" id="PRO_5047474031" evidence="1">
    <location>
        <begin position="19"/>
        <end position="545"/>
    </location>
</feature>
<dbReference type="PANTHER" id="PTHR30290">
    <property type="entry name" value="PERIPLASMIC BINDING COMPONENT OF ABC TRANSPORTER"/>
    <property type="match status" value="1"/>
</dbReference>
<dbReference type="PROSITE" id="PS51257">
    <property type="entry name" value="PROKAR_LIPOPROTEIN"/>
    <property type="match status" value="1"/>
</dbReference>
<dbReference type="PIRSF" id="PIRSF002741">
    <property type="entry name" value="MppA"/>
    <property type="match status" value="1"/>
</dbReference>
<evidence type="ECO:0000259" key="2">
    <source>
        <dbReference type="Pfam" id="PF00496"/>
    </source>
</evidence>
<proteinExistence type="predicted"/>
<dbReference type="EMBL" id="BAAAQK010000009">
    <property type="protein sequence ID" value="GAA1852290.1"/>
    <property type="molecule type" value="Genomic_DNA"/>
</dbReference>
<dbReference type="InterPro" id="IPR039424">
    <property type="entry name" value="SBP_5"/>
</dbReference>
<dbReference type="Proteomes" id="UP001500449">
    <property type="component" value="Unassembled WGS sequence"/>
</dbReference>
<evidence type="ECO:0000313" key="3">
    <source>
        <dbReference type="EMBL" id="GAA1852290.1"/>
    </source>
</evidence>
<reference evidence="3 4" key="1">
    <citation type="journal article" date="2019" name="Int. J. Syst. Evol. Microbiol.">
        <title>The Global Catalogue of Microorganisms (GCM) 10K type strain sequencing project: providing services to taxonomists for standard genome sequencing and annotation.</title>
        <authorList>
            <consortium name="The Broad Institute Genomics Platform"/>
            <consortium name="The Broad Institute Genome Sequencing Center for Infectious Disease"/>
            <person name="Wu L."/>
            <person name="Ma J."/>
        </authorList>
    </citation>
    <scope>NUCLEOTIDE SEQUENCE [LARGE SCALE GENOMIC DNA]</scope>
    <source>
        <strain evidence="3 4">JCM 16009</strain>
    </source>
</reference>
<sequence>MPRRLFAAVAASSALLLAACGSAPGTGGTDAGATPVPGGTLAFAVNRDATCPLDPQQSPASLTSLLARPVVDSLVALGPDSTVKPWLATEWTVSPDGTAYTFTLRPDVAFTNGEKLDAAAVKTNLDRIVAPATKSQAAASLLAAYAGTRVIDASHVEIDLKRPDSTLLTNLSTPALGIQAPGSLTRTPAEVCTQIVGSGPFTAGAYTPAKGLSYTKNPAYQWGPGTSAHTGPAYLDGITVSVVPEDTSRVGALSSGQIDVASDIPPVNVADISANSQLALEKFTAPGGVYSYFPNVSRGPFADVNVRKAFRAGIDWNTLVKQLFFGVYDAASGPLSPTTFAYDKQSSAAYAYDRDAANRLLDQAGWTTRDAEGFRTKDGTRLTLVHPFLASRASAANATLAVQVQAAAKQLGIDVQTQNVEYPAYLAAFVNNQYDLFDFSWSGSSPSVLGTLFGSNNISTGGKFATNASRLADPQLDQALSTALAAKDPAAQVAAYAKAQQAVADQAAVFPAYVTTVAVGTRADVHGIGFAPDGYPTFYDAWKGK</sequence>
<evidence type="ECO:0000256" key="1">
    <source>
        <dbReference type="SAM" id="SignalP"/>
    </source>
</evidence>
<name>A0ABN2N8R6_9PSEU</name>
<dbReference type="RefSeq" id="WP_344417966.1">
    <property type="nucleotide sequence ID" value="NZ_BAAAQK010000009.1"/>
</dbReference>
<keyword evidence="4" id="KW-1185">Reference proteome</keyword>
<dbReference type="InterPro" id="IPR000914">
    <property type="entry name" value="SBP_5_dom"/>
</dbReference>
<dbReference type="CDD" id="cd08492">
    <property type="entry name" value="PBP2_NikA_DppA_OppA_like_15"/>
    <property type="match status" value="1"/>
</dbReference>
<dbReference type="SUPFAM" id="SSF53850">
    <property type="entry name" value="Periplasmic binding protein-like II"/>
    <property type="match status" value="1"/>
</dbReference>
<organism evidence="3 4">
    <name type="scientific">Pseudonocardia ailaonensis</name>
    <dbReference type="NCBI Taxonomy" id="367279"/>
    <lineage>
        <taxon>Bacteria</taxon>
        <taxon>Bacillati</taxon>
        <taxon>Actinomycetota</taxon>
        <taxon>Actinomycetes</taxon>
        <taxon>Pseudonocardiales</taxon>
        <taxon>Pseudonocardiaceae</taxon>
        <taxon>Pseudonocardia</taxon>
    </lineage>
</organism>
<accession>A0ABN2N8R6</accession>
<dbReference type="InterPro" id="IPR030678">
    <property type="entry name" value="Peptide/Ni-bd"/>
</dbReference>
<evidence type="ECO:0000313" key="4">
    <source>
        <dbReference type="Proteomes" id="UP001500449"/>
    </source>
</evidence>
<protein>
    <submittedName>
        <fullName evidence="3">ABC transporter substrate-binding protein</fullName>
    </submittedName>
</protein>
<keyword evidence="1" id="KW-0732">Signal</keyword>
<dbReference type="Pfam" id="PF00496">
    <property type="entry name" value="SBP_bac_5"/>
    <property type="match status" value="1"/>
</dbReference>
<comment type="caution">
    <text evidence="3">The sequence shown here is derived from an EMBL/GenBank/DDBJ whole genome shotgun (WGS) entry which is preliminary data.</text>
</comment>
<dbReference type="Gene3D" id="3.40.190.10">
    <property type="entry name" value="Periplasmic binding protein-like II"/>
    <property type="match status" value="1"/>
</dbReference>